<sequence>METGPGPPVRLRKAKPEPQRAAPEDAPGRGAAVLGESLGLVLFTVIVRLLNCLLVQTSFVPDEYWQSLEVAHRLVFNYGYLTWEWTEGLRSSLFPLFFAGIYKVLHLFSKDDVQWLIWLPRIVQALLSALADVKLYSFAKRLDNSETAKWVYFCQLCSWFTWFCCTRTLTNTMETVLSTFALCYYPVEGTEVGSRLKYLALVALACFIRPTAVIPWTPLLLHQFWKEPQKQQLVLHSYLPVGLIGLGGSLLMDRVFFGRWVVVQLNFLKFNVLHNLATFYGSHPWHWYFTQGLPVVLGPHLAFFIHGCCQAPQKHRVFLLAALWTVAVYSTLSHKEFRFLYPVLPFCMVFCGRSLRQLRRWRPAAGTFLLIANMLPALYTGLVHQRGTLDVMGHLQALCKTAAGPAPASVLMLMPCHSTPFYSHLHCPLPLRFLECPPDLTGKTHYLDEAELFYADPRKWLTAEFSNTTLLPTHVVFFSVLEQDISAFLAANGYTKAATFFHTHFPQGRIGSSIYIYERH</sequence>
<protein>
    <recommendedName>
        <fullName evidence="9">Mannosyltransferase</fullName>
        <ecNumber evidence="9">2.4.1.-</ecNumber>
    </recommendedName>
</protein>
<feature type="region of interest" description="Disordered" evidence="10">
    <location>
        <begin position="1"/>
        <end position="28"/>
    </location>
</feature>
<evidence type="ECO:0000313" key="12">
    <source>
        <dbReference type="RefSeq" id="XP_054858929.1"/>
    </source>
</evidence>
<dbReference type="GO" id="GO:0006506">
    <property type="term" value="P:GPI anchor biosynthetic process"/>
    <property type="evidence" value="ECO:0007669"/>
    <property type="project" value="TreeGrafter"/>
</dbReference>
<dbReference type="PANTHER" id="PTHR22760">
    <property type="entry name" value="GLYCOSYLTRANSFERASE"/>
    <property type="match status" value="1"/>
</dbReference>
<dbReference type="GO" id="GO:0000026">
    <property type="term" value="F:alpha-1,2-mannosyltransferase activity"/>
    <property type="evidence" value="ECO:0007669"/>
    <property type="project" value="TreeGrafter"/>
</dbReference>
<keyword evidence="4 9" id="KW-0812">Transmembrane</keyword>
<evidence type="ECO:0000256" key="6">
    <source>
        <dbReference type="ARBA" id="ARBA00022989"/>
    </source>
</evidence>
<evidence type="ECO:0000256" key="4">
    <source>
        <dbReference type="ARBA" id="ARBA00022692"/>
    </source>
</evidence>
<comment type="function">
    <text evidence="8">Alpha-1,2-mannosyltransferase that catalyzes the transfer of the third mannose, via an alpha-1,2 bond, from a dolichol-phosphate-mannose (Dol-P-Man) to an alpha-D-Man-(1-&gt;6)-2-PEtn-alpha-D-Man-(1-&gt;4)-alpha-D-GlcN-(1-&gt;6)-(1-radyl,2-acyl-sn-glycero-3-phospho)-2-acyl-inositol intermediate to generate an alpha-D-Man-(1-&gt;2)-alpha-D-Man-(1-&gt;6)-2-PEtn-alpha-D-Man-(1-&gt;4)-alpha-D-GlcN-(1-&gt;6)-(1-radyl,2-acyl-sn-glycero-3-phospho)-2-acyl-inositol (also termed H6) and participates in the nineth step of the glycosylphosphatidylinositol-anchor biosynthesis. May also add the third mannose to an alpha-D-Man-(1-&gt;6)-alpha-D-Man-(1-&gt;4)-alpha-D-GlcN-(1-&gt;6)-(1-radyl,2-acyl-sn-glycero-3-phospho)-2-acyl-inositol (also termed H3) intermediate generating an alpha-D-Man-(1-&gt;2)-alpha-D-Man-(1-&gt;6)-alpha-D-Man-(1-&gt;4)-alpha-D-GlcN-(1-&gt;6)-(1-radyl,2-acyl-sn-glycero-3-phospho)-2-acyl-inositol (also termed H4).</text>
</comment>
<keyword evidence="6 9" id="KW-1133">Transmembrane helix</keyword>
<dbReference type="InterPro" id="IPR005599">
    <property type="entry name" value="GPI_mannosylTrfase"/>
</dbReference>
<organism evidence="11 12">
    <name type="scientific">Eublepharis macularius</name>
    <name type="common">Leopard gecko</name>
    <name type="synonym">Cyrtodactylus macularius</name>
    <dbReference type="NCBI Taxonomy" id="481883"/>
    <lineage>
        <taxon>Eukaryota</taxon>
        <taxon>Metazoa</taxon>
        <taxon>Chordata</taxon>
        <taxon>Craniata</taxon>
        <taxon>Vertebrata</taxon>
        <taxon>Euteleostomi</taxon>
        <taxon>Lepidosauria</taxon>
        <taxon>Squamata</taxon>
        <taxon>Bifurcata</taxon>
        <taxon>Gekkota</taxon>
        <taxon>Eublepharidae</taxon>
        <taxon>Eublepharinae</taxon>
        <taxon>Eublepharis</taxon>
    </lineage>
</organism>
<comment type="subcellular location">
    <subcellularLocation>
        <location evidence="1 9">Endoplasmic reticulum membrane</location>
        <topology evidence="1 9">Multi-pass membrane protein</topology>
    </subcellularLocation>
</comment>
<evidence type="ECO:0000313" key="11">
    <source>
        <dbReference type="Proteomes" id="UP001190640"/>
    </source>
</evidence>
<dbReference type="EC" id="2.4.1.-" evidence="9"/>
<dbReference type="CTD" id="9488"/>
<evidence type="ECO:0000256" key="1">
    <source>
        <dbReference type="ARBA" id="ARBA00004477"/>
    </source>
</evidence>
<dbReference type="GeneID" id="129345727"/>
<evidence type="ECO:0000256" key="2">
    <source>
        <dbReference type="ARBA" id="ARBA00022676"/>
    </source>
</evidence>
<comment type="similarity">
    <text evidence="9">Belongs to the glycosyltransferase 22 family.</text>
</comment>
<evidence type="ECO:0000256" key="5">
    <source>
        <dbReference type="ARBA" id="ARBA00022824"/>
    </source>
</evidence>
<accession>A0AA97KNQ1</accession>
<dbReference type="AlphaFoldDB" id="A0AA97KNQ1"/>
<dbReference type="KEGG" id="emc:129345727"/>
<dbReference type="RefSeq" id="XP_054858929.1">
    <property type="nucleotide sequence ID" value="XM_055002954.1"/>
</dbReference>
<gene>
    <name evidence="12" type="primary">PIGB</name>
</gene>
<keyword evidence="3" id="KW-0808">Transferase</keyword>
<evidence type="ECO:0000256" key="7">
    <source>
        <dbReference type="ARBA" id="ARBA00023136"/>
    </source>
</evidence>
<evidence type="ECO:0000256" key="3">
    <source>
        <dbReference type="ARBA" id="ARBA00022679"/>
    </source>
</evidence>
<keyword evidence="7 9" id="KW-0472">Membrane</keyword>
<feature type="transmembrane region" description="Helical" evidence="9">
    <location>
        <begin position="317"/>
        <end position="333"/>
    </location>
</feature>
<name>A0AA97KNQ1_EUBMA</name>
<keyword evidence="2 9" id="KW-0328">Glycosyltransferase</keyword>
<feature type="compositionally biased region" description="Basic and acidic residues" evidence="10">
    <location>
        <begin position="14"/>
        <end position="27"/>
    </location>
</feature>
<feature type="transmembrane region" description="Helical" evidence="9">
    <location>
        <begin position="363"/>
        <end position="382"/>
    </location>
</feature>
<dbReference type="PANTHER" id="PTHR22760:SF4">
    <property type="entry name" value="GPI MANNOSYLTRANSFERASE 3"/>
    <property type="match status" value="1"/>
</dbReference>
<feature type="transmembrane region" description="Helical" evidence="9">
    <location>
        <begin position="233"/>
        <end position="252"/>
    </location>
</feature>
<dbReference type="GO" id="GO:0005789">
    <property type="term" value="C:endoplasmic reticulum membrane"/>
    <property type="evidence" value="ECO:0007669"/>
    <property type="project" value="UniProtKB-SubCell"/>
</dbReference>
<evidence type="ECO:0000256" key="8">
    <source>
        <dbReference type="ARBA" id="ARBA00093333"/>
    </source>
</evidence>
<dbReference type="Proteomes" id="UP001190640">
    <property type="component" value="Chromosome 18"/>
</dbReference>
<reference evidence="12" key="1">
    <citation type="submission" date="2025-08" db="UniProtKB">
        <authorList>
            <consortium name="RefSeq"/>
        </authorList>
    </citation>
    <scope>IDENTIFICATION</scope>
    <source>
        <tissue evidence="12">Blood</tissue>
    </source>
</reference>
<feature type="transmembrane region" description="Helical" evidence="9">
    <location>
        <begin position="285"/>
        <end position="305"/>
    </location>
</feature>
<feature type="transmembrane region" description="Helical" evidence="9">
    <location>
        <begin position="339"/>
        <end position="356"/>
    </location>
</feature>
<feature type="transmembrane region" description="Helical" evidence="9">
    <location>
        <begin position="198"/>
        <end position="221"/>
    </location>
</feature>
<evidence type="ECO:0000256" key="9">
    <source>
        <dbReference type="RuleBase" id="RU363075"/>
    </source>
</evidence>
<evidence type="ECO:0000256" key="10">
    <source>
        <dbReference type="SAM" id="MobiDB-lite"/>
    </source>
</evidence>
<dbReference type="Pfam" id="PF03901">
    <property type="entry name" value="Glyco_transf_22"/>
    <property type="match status" value="1"/>
</dbReference>
<keyword evidence="11" id="KW-1185">Reference proteome</keyword>
<keyword evidence="5 9" id="KW-0256">Endoplasmic reticulum</keyword>
<proteinExistence type="inferred from homology"/>